<evidence type="ECO:0000313" key="8">
    <source>
        <dbReference type="EMBL" id="AZR74909.1"/>
    </source>
</evidence>
<comment type="catalytic activity">
    <reaction evidence="5 6">
        <text>alpha-D-glucose 1-phosphate + UTP + H(+) = UDP-alpha-D-glucose + diphosphate</text>
        <dbReference type="Rhea" id="RHEA:19889"/>
        <dbReference type="ChEBI" id="CHEBI:15378"/>
        <dbReference type="ChEBI" id="CHEBI:33019"/>
        <dbReference type="ChEBI" id="CHEBI:46398"/>
        <dbReference type="ChEBI" id="CHEBI:58601"/>
        <dbReference type="ChEBI" id="CHEBI:58885"/>
        <dbReference type="EC" id="2.7.7.9"/>
    </reaction>
</comment>
<reference evidence="8 9" key="1">
    <citation type="submission" date="2016-07" db="EMBL/GenBank/DDBJ databases">
        <title>Genome and transcriptome analysis of iron-reducing fermentative bacteria Anoxybacter fermentans.</title>
        <authorList>
            <person name="Zeng X."/>
            <person name="Shao Z."/>
        </authorList>
    </citation>
    <scope>NUCLEOTIDE SEQUENCE [LARGE SCALE GENOMIC DNA]</scope>
    <source>
        <strain evidence="8 9">DY22613</strain>
    </source>
</reference>
<evidence type="ECO:0000313" key="9">
    <source>
        <dbReference type="Proteomes" id="UP000267250"/>
    </source>
</evidence>
<dbReference type="EC" id="2.7.7.9" evidence="2 6"/>
<dbReference type="PANTHER" id="PTHR43197">
    <property type="entry name" value="UTP--GLUCOSE-1-PHOSPHATE URIDYLYLTRANSFERASE"/>
    <property type="match status" value="1"/>
</dbReference>
<sequence length="289" mass="32350">MKIKTAVIPAAGLGTRFLPATKAQPKEMLPLVDKPTIQYIIEEAVEAGIEDIIIITGRGKRAIEDHFDKSFELEYTLEKRGKFDLLKEVQQISEMVRIHYVRQKEPLGLGHAIYCARLHVGNSPFAVLLGDDVIVGKTPAIGQMMKMYDQYKGAILAVSRVPKEDVSSYGILDAEQVNENLYRVKDMVEKPSPEEAPSNLAVIGRYILPPEIFDILESLPPGKDNEIQLTDAIKILNQTQQVYGFVCEGKRYDVGNIQGFLEATVELALMRPELKDSFASYLKEIVKTL</sequence>
<proteinExistence type="inferred from homology"/>
<dbReference type="InterPro" id="IPR005771">
    <property type="entry name" value="GalU_uridylyltTrfase_bac/arc"/>
</dbReference>
<dbReference type="CDD" id="cd02541">
    <property type="entry name" value="UGPase_prokaryotic"/>
    <property type="match status" value="1"/>
</dbReference>
<comment type="similarity">
    <text evidence="1 6">Belongs to the UDPGP type 2 family.</text>
</comment>
<evidence type="ECO:0000256" key="1">
    <source>
        <dbReference type="ARBA" id="ARBA00006890"/>
    </source>
</evidence>
<keyword evidence="4 6" id="KW-0548">Nucleotidyltransferase</keyword>
<dbReference type="EMBL" id="CP016379">
    <property type="protein sequence ID" value="AZR74909.1"/>
    <property type="molecule type" value="Genomic_DNA"/>
</dbReference>
<evidence type="ECO:0000256" key="2">
    <source>
        <dbReference type="ARBA" id="ARBA00012415"/>
    </source>
</evidence>
<evidence type="ECO:0000256" key="4">
    <source>
        <dbReference type="ARBA" id="ARBA00022695"/>
    </source>
</evidence>
<accession>A0A3S9T2Z4</accession>
<dbReference type="PANTHER" id="PTHR43197:SF1">
    <property type="entry name" value="UTP--GLUCOSE-1-PHOSPHATE URIDYLYLTRANSFERASE"/>
    <property type="match status" value="1"/>
</dbReference>
<evidence type="ECO:0000256" key="5">
    <source>
        <dbReference type="ARBA" id="ARBA00048128"/>
    </source>
</evidence>
<gene>
    <name evidence="8" type="ORF">BBF96_11405</name>
</gene>
<protein>
    <recommendedName>
        <fullName evidence="2 6">UTP--glucose-1-phosphate uridylyltransferase</fullName>
        <ecNumber evidence="2 6">2.7.7.9</ecNumber>
    </recommendedName>
    <alternativeName>
        <fullName evidence="6">UDP-glucose pyrophosphorylase</fullName>
    </alternativeName>
</protein>
<evidence type="ECO:0000256" key="6">
    <source>
        <dbReference type="RuleBase" id="RU361259"/>
    </source>
</evidence>
<keyword evidence="9" id="KW-1185">Reference proteome</keyword>
<dbReference type="Pfam" id="PF00483">
    <property type="entry name" value="NTP_transferase"/>
    <property type="match status" value="1"/>
</dbReference>
<dbReference type="KEGG" id="aft:BBF96_11405"/>
<keyword evidence="3 6" id="KW-0808">Transferase</keyword>
<evidence type="ECO:0000259" key="7">
    <source>
        <dbReference type="Pfam" id="PF00483"/>
    </source>
</evidence>
<dbReference type="InterPro" id="IPR029044">
    <property type="entry name" value="Nucleotide-diphossugar_trans"/>
</dbReference>
<feature type="domain" description="Nucleotidyl transferase" evidence="7">
    <location>
        <begin position="6"/>
        <end position="267"/>
    </location>
</feature>
<dbReference type="AlphaFoldDB" id="A0A3S9T2Z4"/>
<dbReference type="NCBIfam" id="TIGR01099">
    <property type="entry name" value="galU"/>
    <property type="match status" value="1"/>
</dbReference>
<organism evidence="8 9">
    <name type="scientific">Anoxybacter fermentans</name>
    <dbReference type="NCBI Taxonomy" id="1323375"/>
    <lineage>
        <taxon>Bacteria</taxon>
        <taxon>Bacillati</taxon>
        <taxon>Bacillota</taxon>
        <taxon>Clostridia</taxon>
        <taxon>Halanaerobiales</taxon>
        <taxon>Anoxybacter</taxon>
    </lineage>
</organism>
<dbReference type="Proteomes" id="UP000267250">
    <property type="component" value="Chromosome"/>
</dbReference>
<dbReference type="RefSeq" id="WP_127018252.1">
    <property type="nucleotide sequence ID" value="NZ_CP016379.1"/>
</dbReference>
<dbReference type="InterPro" id="IPR005835">
    <property type="entry name" value="NTP_transferase_dom"/>
</dbReference>
<evidence type="ECO:0000256" key="3">
    <source>
        <dbReference type="ARBA" id="ARBA00022679"/>
    </source>
</evidence>
<dbReference type="GO" id="GO:0003983">
    <property type="term" value="F:UTP:glucose-1-phosphate uridylyltransferase activity"/>
    <property type="evidence" value="ECO:0007669"/>
    <property type="project" value="UniProtKB-EC"/>
</dbReference>
<dbReference type="GO" id="GO:0006011">
    <property type="term" value="P:UDP-alpha-D-glucose metabolic process"/>
    <property type="evidence" value="ECO:0007669"/>
    <property type="project" value="InterPro"/>
</dbReference>
<dbReference type="SUPFAM" id="SSF53448">
    <property type="entry name" value="Nucleotide-diphospho-sugar transferases"/>
    <property type="match status" value="1"/>
</dbReference>
<name>A0A3S9T2Z4_9FIRM</name>
<dbReference type="Gene3D" id="3.90.550.10">
    <property type="entry name" value="Spore Coat Polysaccharide Biosynthesis Protein SpsA, Chain A"/>
    <property type="match status" value="1"/>
</dbReference>
<dbReference type="OrthoDB" id="9803871at2"/>